<protein>
    <submittedName>
        <fullName evidence="3">Serpentine Receptor, class T</fullName>
    </submittedName>
</protein>
<evidence type="ECO:0000313" key="2">
    <source>
        <dbReference type="Proteomes" id="UP000492821"/>
    </source>
</evidence>
<dbReference type="AlphaFoldDB" id="A0A7E4W2K4"/>
<keyword evidence="1" id="KW-0472">Membrane</keyword>
<feature type="transmembrane region" description="Helical" evidence="1">
    <location>
        <begin position="213"/>
        <end position="231"/>
    </location>
</feature>
<proteinExistence type="predicted"/>
<evidence type="ECO:0000256" key="1">
    <source>
        <dbReference type="SAM" id="Phobius"/>
    </source>
</evidence>
<dbReference type="InterPro" id="IPR019425">
    <property type="entry name" value="7TM_GPCR_serpentine_rcpt_Srt"/>
</dbReference>
<dbReference type="Pfam" id="PF10321">
    <property type="entry name" value="7TM_GPCR_Srt"/>
    <property type="match status" value="1"/>
</dbReference>
<dbReference type="Gene3D" id="1.20.1070.10">
    <property type="entry name" value="Rhodopsin 7-helix transmembrane proteins"/>
    <property type="match status" value="1"/>
</dbReference>
<keyword evidence="1" id="KW-0812">Transmembrane</keyword>
<keyword evidence="2" id="KW-1185">Reference proteome</keyword>
<organism evidence="2 3">
    <name type="scientific">Panagrellus redivivus</name>
    <name type="common">Microworm</name>
    <dbReference type="NCBI Taxonomy" id="6233"/>
    <lineage>
        <taxon>Eukaryota</taxon>
        <taxon>Metazoa</taxon>
        <taxon>Ecdysozoa</taxon>
        <taxon>Nematoda</taxon>
        <taxon>Chromadorea</taxon>
        <taxon>Rhabditida</taxon>
        <taxon>Tylenchina</taxon>
        <taxon>Panagrolaimomorpha</taxon>
        <taxon>Panagrolaimoidea</taxon>
        <taxon>Panagrolaimidae</taxon>
        <taxon>Panagrellus</taxon>
    </lineage>
</organism>
<dbReference type="Proteomes" id="UP000492821">
    <property type="component" value="Unassembled WGS sequence"/>
</dbReference>
<reference evidence="2" key="1">
    <citation type="journal article" date="2013" name="Genetics">
        <title>The draft genome and transcriptome of Panagrellus redivivus are shaped by the harsh demands of a free-living lifestyle.</title>
        <authorList>
            <person name="Srinivasan J."/>
            <person name="Dillman A.R."/>
            <person name="Macchietto M.G."/>
            <person name="Heikkinen L."/>
            <person name="Lakso M."/>
            <person name="Fracchia K.M."/>
            <person name="Antoshechkin I."/>
            <person name="Mortazavi A."/>
            <person name="Wong G."/>
            <person name="Sternberg P.W."/>
        </authorList>
    </citation>
    <scope>NUCLEOTIDE SEQUENCE [LARGE SCALE GENOMIC DNA]</scope>
    <source>
        <strain evidence="2">MT8872</strain>
    </source>
</reference>
<feature type="transmembrane region" description="Helical" evidence="1">
    <location>
        <begin position="150"/>
        <end position="173"/>
    </location>
</feature>
<sequence>MNRIFFDQLPDDDMYNCSKYSIDQWIAMGKPNMLIGWFYICSGVIYDLLYIPVLIVMLQRKFFRRACYRIMFYLGVVDFICVTINSIICGYFTLIGSLYCTHPYFTYVAGCLSTALWTTSCATCFLLAINRCITIIRPKLADKIFAGHRTTMLLCLPTTYFLYFFLFTPPLLFSSKYYAMFFNPFMGIPGFDAKVEEARYASPAHTVNNVADVVLLSCTYITFCTLIARTPSPETTSPKQQTFVQATIICCINAVAAVIYVVMQFLETPTALIVIGQVAWQGSHGAPVFIYLCMNRTIRTAVLKLLKLKGHRAGVIVFGSAISPSVAVTNQSIGGKNRCF</sequence>
<feature type="transmembrane region" description="Helical" evidence="1">
    <location>
        <begin position="70"/>
        <end position="98"/>
    </location>
</feature>
<dbReference type="WBParaSite" id="Pan_g6575.t1">
    <property type="protein sequence ID" value="Pan_g6575.t1"/>
    <property type="gene ID" value="Pan_g6575"/>
</dbReference>
<feature type="transmembrane region" description="Helical" evidence="1">
    <location>
        <begin position="243"/>
        <end position="266"/>
    </location>
</feature>
<evidence type="ECO:0000313" key="3">
    <source>
        <dbReference type="WBParaSite" id="Pan_g6575.t1"/>
    </source>
</evidence>
<name>A0A7E4W2K4_PANRE</name>
<accession>A0A7E4W2K4</accession>
<keyword evidence="1" id="KW-1133">Transmembrane helix</keyword>
<dbReference type="SUPFAM" id="SSF81321">
    <property type="entry name" value="Family A G protein-coupled receptor-like"/>
    <property type="match status" value="1"/>
</dbReference>
<dbReference type="PANTHER" id="PTHR23021:SF11">
    <property type="entry name" value="SERPENTINE RECEPTOR, CLASS T"/>
    <property type="match status" value="1"/>
</dbReference>
<reference evidence="3" key="2">
    <citation type="submission" date="2020-10" db="UniProtKB">
        <authorList>
            <consortium name="WormBaseParasite"/>
        </authorList>
    </citation>
    <scope>IDENTIFICATION</scope>
</reference>
<dbReference type="PANTHER" id="PTHR23021">
    <property type="entry name" value="SERPENTINE RECEPTOR, CLASS T"/>
    <property type="match status" value="1"/>
</dbReference>
<feature type="transmembrane region" description="Helical" evidence="1">
    <location>
        <begin position="37"/>
        <end position="58"/>
    </location>
</feature>
<feature type="transmembrane region" description="Helical" evidence="1">
    <location>
        <begin position="272"/>
        <end position="294"/>
    </location>
</feature>
<feature type="transmembrane region" description="Helical" evidence="1">
    <location>
        <begin position="104"/>
        <end position="129"/>
    </location>
</feature>